<sequence length="288" mass="31635">MNMTSNIPAPTLPIATPETTPASVRARSAIELQAASVVFGTGETAVTALSPTTLKMASGEFLALVGPSGCGKSTILKLVSNLIRPSAGVVLVGGREAAARKLRIGMAFQNPTMLPWLTIEQNVMMPLKIVEPFKRSYRQDKKGAFRDRVHALLKQVGLGDFANHFPWQLSGGMLQRSNLCRALIHEPDLLLLDEPFGALDQFTREELWQIMQDLYLDRAPTVLLVTHDLREAGFLASRICVMSARPGRVISDEPVTLPQPRDIATIYSPEFVEMTQNLREMIAQARSS</sequence>
<dbReference type="SMART" id="SM00382">
    <property type="entry name" value="AAA"/>
    <property type="match status" value="1"/>
</dbReference>
<evidence type="ECO:0000259" key="6">
    <source>
        <dbReference type="PROSITE" id="PS50893"/>
    </source>
</evidence>
<dbReference type="GO" id="GO:0016887">
    <property type="term" value="F:ATP hydrolysis activity"/>
    <property type="evidence" value="ECO:0007669"/>
    <property type="project" value="InterPro"/>
</dbReference>
<dbReference type="Pfam" id="PF00005">
    <property type="entry name" value="ABC_tran"/>
    <property type="match status" value="1"/>
</dbReference>
<dbReference type="GO" id="GO:0005524">
    <property type="term" value="F:ATP binding"/>
    <property type="evidence" value="ECO:0007669"/>
    <property type="project" value="UniProtKB-KW"/>
</dbReference>
<dbReference type="OrthoDB" id="9802264at2"/>
<evidence type="ECO:0000256" key="4">
    <source>
        <dbReference type="ARBA" id="ARBA00022840"/>
    </source>
</evidence>
<evidence type="ECO:0000256" key="2">
    <source>
        <dbReference type="ARBA" id="ARBA00022448"/>
    </source>
</evidence>
<accession>A0A132C1Y5</accession>
<protein>
    <submittedName>
        <fullName evidence="7">Aliphatic sulfonates import ATP-binding protein SsuB</fullName>
        <ecNumber evidence="7">3.6.3.-</ecNumber>
    </submittedName>
</protein>
<dbReference type="InterPro" id="IPR003439">
    <property type="entry name" value="ABC_transporter-like_ATP-bd"/>
</dbReference>
<feature type="region of interest" description="Disordered" evidence="5">
    <location>
        <begin position="1"/>
        <end position="20"/>
    </location>
</feature>
<gene>
    <name evidence="7" type="primary">ssuB_1</name>
    <name evidence="7" type="ORF">TRIHO_05570</name>
</gene>
<dbReference type="AlphaFoldDB" id="A0A132C1Y5"/>
<dbReference type="SUPFAM" id="SSF52540">
    <property type="entry name" value="P-loop containing nucleoside triphosphate hydrolases"/>
    <property type="match status" value="1"/>
</dbReference>
<dbReference type="CDD" id="cd03293">
    <property type="entry name" value="ABC_NrtD_SsuB_transporters"/>
    <property type="match status" value="1"/>
</dbReference>
<reference evidence="7 8" key="1">
    <citation type="submission" date="2015-12" db="EMBL/GenBank/DDBJ databases">
        <title>Genome sequence of the marine Rhodobacteraceae strain O3.65, Candidatus Tritonibacter horizontis.</title>
        <authorList>
            <person name="Poehlein A."/>
            <person name="Giebel H.A."/>
            <person name="Voget S."/>
            <person name="Brinkhoff T."/>
        </authorList>
    </citation>
    <scope>NUCLEOTIDE SEQUENCE [LARGE SCALE GENOMIC DNA]</scope>
    <source>
        <strain evidence="7 8">O3.65</strain>
    </source>
</reference>
<dbReference type="PROSITE" id="PS50893">
    <property type="entry name" value="ABC_TRANSPORTER_2"/>
    <property type="match status" value="1"/>
</dbReference>
<dbReference type="PANTHER" id="PTHR42788">
    <property type="entry name" value="TAURINE IMPORT ATP-BINDING PROTEIN-RELATED"/>
    <property type="match status" value="1"/>
</dbReference>
<keyword evidence="2" id="KW-0813">Transport</keyword>
<evidence type="ECO:0000256" key="1">
    <source>
        <dbReference type="ARBA" id="ARBA00005417"/>
    </source>
</evidence>
<name>A0A132C1Y5_9RHOB</name>
<evidence type="ECO:0000256" key="5">
    <source>
        <dbReference type="SAM" id="MobiDB-lite"/>
    </source>
</evidence>
<feature type="domain" description="ABC transporter" evidence="6">
    <location>
        <begin position="32"/>
        <end position="269"/>
    </location>
</feature>
<evidence type="ECO:0000313" key="7">
    <source>
        <dbReference type="EMBL" id="KUP94631.1"/>
    </source>
</evidence>
<dbReference type="InterPro" id="IPR003593">
    <property type="entry name" value="AAA+_ATPase"/>
</dbReference>
<proteinExistence type="inferred from homology"/>
<dbReference type="EC" id="3.6.3.-" evidence="7"/>
<dbReference type="EMBL" id="LPUY01000012">
    <property type="protein sequence ID" value="KUP94631.1"/>
    <property type="molecule type" value="Genomic_DNA"/>
</dbReference>
<comment type="caution">
    <text evidence="7">The sequence shown here is derived from an EMBL/GenBank/DDBJ whole genome shotgun (WGS) entry which is preliminary data.</text>
</comment>
<evidence type="ECO:0000313" key="8">
    <source>
        <dbReference type="Proteomes" id="UP000068382"/>
    </source>
</evidence>
<evidence type="ECO:0000256" key="3">
    <source>
        <dbReference type="ARBA" id="ARBA00022741"/>
    </source>
</evidence>
<dbReference type="PANTHER" id="PTHR42788:SF13">
    <property type="entry name" value="ALIPHATIC SULFONATES IMPORT ATP-BINDING PROTEIN SSUB"/>
    <property type="match status" value="1"/>
</dbReference>
<comment type="similarity">
    <text evidence="1">Belongs to the ABC transporter superfamily.</text>
</comment>
<dbReference type="RefSeq" id="WP_068240208.1">
    <property type="nucleotide sequence ID" value="NZ_LPUY01000012.1"/>
</dbReference>
<keyword evidence="7" id="KW-0378">Hydrolase</keyword>
<keyword evidence="3" id="KW-0547">Nucleotide-binding</keyword>
<keyword evidence="8" id="KW-1185">Reference proteome</keyword>
<dbReference type="Gene3D" id="3.40.50.300">
    <property type="entry name" value="P-loop containing nucleotide triphosphate hydrolases"/>
    <property type="match status" value="1"/>
</dbReference>
<keyword evidence="4 7" id="KW-0067">ATP-binding</keyword>
<dbReference type="InterPro" id="IPR027417">
    <property type="entry name" value="P-loop_NTPase"/>
</dbReference>
<dbReference type="InterPro" id="IPR050166">
    <property type="entry name" value="ABC_transporter_ATP-bind"/>
</dbReference>
<organism evidence="7 8">
    <name type="scientific">Tritonibacter horizontis</name>
    <dbReference type="NCBI Taxonomy" id="1768241"/>
    <lineage>
        <taxon>Bacteria</taxon>
        <taxon>Pseudomonadati</taxon>
        <taxon>Pseudomonadota</taxon>
        <taxon>Alphaproteobacteria</taxon>
        <taxon>Rhodobacterales</taxon>
        <taxon>Paracoccaceae</taxon>
        <taxon>Tritonibacter</taxon>
    </lineage>
</organism>
<dbReference type="PATRIC" id="fig|1768241.3.peg.566"/>
<dbReference type="Proteomes" id="UP000068382">
    <property type="component" value="Unassembled WGS sequence"/>
</dbReference>